<dbReference type="Proteomes" id="UP000836841">
    <property type="component" value="Chromosome 6"/>
</dbReference>
<dbReference type="Pfam" id="PF20705">
    <property type="entry name" value="DUF6821"/>
    <property type="match status" value="1"/>
</dbReference>
<dbReference type="InterPro" id="IPR049224">
    <property type="entry name" value="DUF6821"/>
</dbReference>
<organism evidence="4 5">
    <name type="scientific">Thlaspi arvense</name>
    <name type="common">Field penny-cress</name>
    <dbReference type="NCBI Taxonomy" id="13288"/>
    <lineage>
        <taxon>Eukaryota</taxon>
        <taxon>Viridiplantae</taxon>
        <taxon>Streptophyta</taxon>
        <taxon>Embryophyta</taxon>
        <taxon>Tracheophyta</taxon>
        <taxon>Spermatophyta</taxon>
        <taxon>Magnoliopsida</taxon>
        <taxon>eudicotyledons</taxon>
        <taxon>Gunneridae</taxon>
        <taxon>Pentapetalae</taxon>
        <taxon>rosids</taxon>
        <taxon>malvids</taxon>
        <taxon>Brassicales</taxon>
        <taxon>Brassicaceae</taxon>
        <taxon>Thlaspideae</taxon>
        <taxon>Thlaspi</taxon>
    </lineage>
</organism>
<feature type="region of interest" description="Disordered" evidence="1">
    <location>
        <begin position="157"/>
        <end position="190"/>
    </location>
</feature>
<evidence type="ECO:0000313" key="4">
    <source>
        <dbReference type="EMBL" id="CAH2070850.1"/>
    </source>
</evidence>
<evidence type="ECO:0000259" key="3">
    <source>
        <dbReference type="Pfam" id="PF20705"/>
    </source>
</evidence>
<keyword evidence="5" id="KW-1185">Reference proteome</keyword>
<feature type="domain" description="DUF6821" evidence="3">
    <location>
        <begin position="282"/>
        <end position="370"/>
    </location>
</feature>
<evidence type="ECO:0000256" key="1">
    <source>
        <dbReference type="SAM" id="MobiDB-lite"/>
    </source>
</evidence>
<evidence type="ECO:0000313" key="5">
    <source>
        <dbReference type="Proteomes" id="UP000836841"/>
    </source>
</evidence>
<keyword evidence="2" id="KW-0812">Transmembrane</keyword>
<feature type="region of interest" description="Disordered" evidence="1">
    <location>
        <begin position="58"/>
        <end position="81"/>
    </location>
</feature>
<dbReference type="PANTHER" id="PTHR33646">
    <property type="entry name" value="GB|AAF00631.1"/>
    <property type="match status" value="1"/>
</dbReference>
<dbReference type="EMBL" id="OU466862">
    <property type="protein sequence ID" value="CAH2070850.1"/>
    <property type="molecule type" value="Genomic_DNA"/>
</dbReference>
<feature type="region of interest" description="Disordered" evidence="1">
    <location>
        <begin position="220"/>
        <end position="241"/>
    </location>
</feature>
<proteinExistence type="predicted"/>
<protein>
    <recommendedName>
        <fullName evidence="3">DUF6821 domain-containing protein</fullName>
    </recommendedName>
</protein>
<dbReference type="AlphaFoldDB" id="A0AAU9SUX7"/>
<evidence type="ECO:0000256" key="2">
    <source>
        <dbReference type="SAM" id="Phobius"/>
    </source>
</evidence>
<feature type="compositionally biased region" description="Polar residues" evidence="1">
    <location>
        <begin position="70"/>
        <end position="81"/>
    </location>
</feature>
<gene>
    <name evidence="4" type="ORF">TAV2_LOCUS18937</name>
</gene>
<keyword evidence="2" id="KW-0472">Membrane</keyword>
<feature type="transmembrane region" description="Helical" evidence="2">
    <location>
        <begin position="305"/>
        <end position="325"/>
    </location>
</feature>
<sequence length="384" mass="41485">MEAELLDWELVHGSDSESSDSIISSNKKSGSSSVIDDGIILFDHFSATNIINLHGATTDRSLESGDSSRVDNGSESPNQRHNTVEVLGDLGFDQLDLHDSKIGISGDGEVKVSDFEAADEKLVESEAVSEPTGGTVVSDCEDVRLFESDDVEVADGRNVESQSDVEEPVVDSSKPCSDSGEEELVSGDSGNVNDQGVIICDSVVSTEARQSDVEELVVDSSKPCSDSGEEELVSGDSGNVNDQEEIVCDGVVSTEAVEESGGNTEEVVAVDSAVRSCDESKSRETVWWKMPFVLVKYYSFRIGPVWSVSLAAAVMGFVLLGRRLYNMKKKAQRFHLKVTIDDKKVSRVMSQAARLNEVFTEVRRVPVIRPALPSPGAWPVLSLR</sequence>
<reference evidence="4 5" key="1">
    <citation type="submission" date="2022-03" db="EMBL/GenBank/DDBJ databases">
        <authorList>
            <person name="Nunn A."/>
            <person name="Chopra R."/>
            <person name="Nunn A."/>
            <person name="Contreras Garrido A."/>
        </authorList>
    </citation>
    <scope>NUCLEOTIDE SEQUENCE [LARGE SCALE GENOMIC DNA]</scope>
</reference>
<dbReference type="InterPro" id="IPR045883">
    <property type="entry name" value="At4g13530-like"/>
</dbReference>
<name>A0AAU9SUX7_THLAR</name>
<feature type="compositionally biased region" description="Basic and acidic residues" evidence="1">
    <location>
        <begin position="60"/>
        <end position="69"/>
    </location>
</feature>
<dbReference type="PANTHER" id="PTHR33646:SF9">
    <property type="entry name" value="TRANSMEMBRANE PROTEIN"/>
    <property type="match status" value="1"/>
</dbReference>
<keyword evidence="2" id="KW-1133">Transmembrane helix</keyword>
<accession>A0AAU9SUX7</accession>